<proteinExistence type="inferred from homology"/>
<keyword evidence="4" id="KW-1185">Reference proteome</keyword>
<dbReference type="PANTHER" id="PTHR11895:SF7">
    <property type="entry name" value="GLUTAMYL-TRNA(GLN) AMIDOTRANSFERASE SUBUNIT A, MITOCHONDRIAL"/>
    <property type="match status" value="1"/>
</dbReference>
<protein>
    <submittedName>
        <fullName evidence="3">Amidase</fullName>
        <ecNumber evidence="3">3.5.1.4</ecNumber>
    </submittedName>
</protein>
<name>A0ABT0BBY7_9SPHN</name>
<dbReference type="SUPFAM" id="SSF75304">
    <property type="entry name" value="Amidase signature (AS) enzymes"/>
    <property type="match status" value="1"/>
</dbReference>
<sequence>MTTAGYDLTIAQMTRGFAEGSLSPVTVMQAVLDRAEAFNPRINALIFIDGDLALEQARASEQRWQQGAVLGPLDGVPITVKDSIAEASRPMYRGSKAHVGSGPVGKDAPPAARLKEAGAIIWAKTTMPDFGMLATGVSSAYGITRNPWNLACNTGGSSSGAAASVAARCGPGAIGTDLGGSVRLPAAFCGLVSLKPTQGRIPHLPPSPVRSAGPLTRTVLDNALLLNVLARPDARDYGALPYDPVDYAAALPRDVKGLRLGLQLDAMGDVAPIPAVRAAVEKAAAVLEANGASVEIVPNALPADLAGIMVDSYLVRGAMEFRKLPEERRALVLADLVPWFPKADAMSGFDYAACLDRIEAAKGVLLGQLAGLDYLLTPTTLVAGFPAEETRGPLDGFDIPLATSMWNQTGNPAITVPCGIDPDSGVPIGLQIVGQRFDDRGVLQLAAAYEALRGFAMPWPE</sequence>
<keyword evidence="3" id="KW-0378">Hydrolase</keyword>
<dbReference type="PANTHER" id="PTHR11895">
    <property type="entry name" value="TRANSAMIDASE"/>
    <property type="match status" value="1"/>
</dbReference>
<evidence type="ECO:0000313" key="4">
    <source>
        <dbReference type="Proteomes" id="UP001162881"/>
    </source>
</evidence>
<evidence type="ECO:0000313" key="3">
    <source>
        <dbReference type="EMBL" id="MCJ2182528.1"/>
    </source>
</evidence>
<evidence type="ECO:0000256" key="1">
    <source>
        <dbReference type="ARBA" id="ARBA00009199"/>
    </source>
</evidence>
<dbReference type="GO" id="GO:0004040">
    <property type="term" value="F:amidase activity"/>
    <property type="evidence" value="ECO:0007669"/>
    <property type="project" value="UniProtKB-EC"/>
</dbReference>
<dbReference type="NCBIfam" id="NF005450">
    <property type="entry name" value="PRK07042.1"/>
    <property type="match status" value="1"/>
</dbReference>
<gene>
    <name evidence="3" type="ORF">MTR62_07460</name>
</gene>
<feature type="domain" description="Amidase" evidence="2">
    <location>
        <begin position="27"/>
        <end position="443"/>
    </location>
</feature>
<comment type="caution">
    <text evidence="3">The sequence shown here is derived from an EMBL/GenBank/DDBJ whole genome shotgun (WGS) entry which is preliminary data.</text>
</comment>
<dbReference type="Proteomes" id="UP001162881">
    <property type="component" value="Unassembled WGS sequence"/>
</dbReference>
<accession>A0ABT0BBY7</accession>
<dbReference type="RefSeq" id="WP_244018552.1">
    <property type="nucleotide sequence ID" value="NZ_JALHLF010000019.1"/>
</dbReference>
<dbReference type="Gene3D" id="3.90.1300.10">
    <property type="entry name" value="Amidase signature (AS) domain"/>
    <property type="match status" value="1"/>
</dbReference>
<dbReference type="InterPro" id="IPR020556">
    <property type="entry name" value="Amidase_CS"/>
</dbReference>
<comment type="similarity">
    <text evidence="1">Belongs to the amidase family.</text>
</comment>
<dbReference type="EC" id="3.5.1.4" evidence="3"/>
<evidence type="ECO:0000259" key="2">
    <source>
        <dbReference type="Pfam" id="PF01425"/>
    </source>
</evidence>
<dbReference type="InterPro" id="IPR036928">
    <property type="entry name" value="AS_sf"/>
</dbReference>
<dbReference type="PROSITE" id="PS00571">
    <property type="entry name" value="AMIDASES"/>
    <property type="match status" value="1"/>
</dbReference>
<organism evidence="3 4">
    <name type="scientific">Novosphingobium organovorum</name>
    <dbReference type="NCBI Taxonomy" id="2930092"/>
    <lineage>
        <taxon>Bacteria</taxon>
        <taxon>Pseudomonadati</taxon>
        <taxon>Pseudomonadota</taxon>
        <taxon>Alphaproteobacteria</taxon>
        <taxon>Sphingomonadales</taxon>
        <taxon>Sphingomonadaceae</taxon>
        <taxon>Novosphingobium</taxon>
    </lineage>
</organism>
<dbReference type="InterPro" id="IPR023631">
    <property type="entry name" value="Amidase_dom"/>
</dbReference>
<dbReference type="Pfam" id="PF01425">
    <property type="entry name" value="Amidase"/>
    <property type="match status" value="1"/>
</dbReference>
<reference evidence="3" key="1">
    <citation type="submission" date="2022-03" db="EMBL/GenBank/DDBJ databases">
        <title>Identification of a novel bacterium isolated from mangrove sediments.</title>
        <authorList>
            <person name="Pan X."/>
        </authorList>
    </citation>
    <scope>NUCLEOTIDE SEQUENCE</scope>
    <source>
        <strain evidence="3">B1949</strain>
    </source>
</reference>
<dbReference type="EMBL" id="JALHLF010000019">
    <property type="protein sequence ID" value="MCJ2182528.1"/>
    <property type="molecule type" value="Genomic_DNA"/>
</dbReference>
<dbReference type="InterPro" id="IPR000120">
    <property type="entry name" value="Amidase"/>
</dbReference>